<evidence type="ECO:0000313" key="2">
    <source>
        <dbReference type="EMBL" id="AMS38372.1"/>
    </source>
</evidence>
<feature type="region of interest" description="Disordered" evidence="1">
    <location>
        <begin position="434"/>
        <end position="476"/>
    </location>
</feature>
<protein>
    <recommendedName>
        <fullName evidence="3">CCHC-type domain-containing protein</fullName>
    </recommendedName>
</protein>
<evidence type="ECO:0008006" key="3">
    <source>
        <dbReference type="Google" id="ProtNLM"/>
    </source>
</evidence>
<name>A0A142LX46_BACRY</name>
<organism evidence="2">
    <name type="scientific">Bactrocera tryoni</name>
    <name type="common">Queensland fruit fly</name>
    <name type="synonym">Tephritis tryoni</name>
    <dbReference type="NCBI Taxonomy" id="59916"/>
    <lineage>
        <taxon>Eukaryota</taxon>
        <taxon>Metazoa</taxon>
        <taxon>Ecdysozoa</taxon>
        <taxon>Arthropoda</taxon>
        <taxon>Hexapoda</taxon>
        <taxon>Insecta</taxon>
        <taxon>Pterygota</taxon>
        <taxon>Neoptera</taxon>
        <taxon>Endopterygota</taxon>
        <taxon>Diptera</taxon>
        <taxon>Brachycera</taxon>
        <taxon>Muscomorpha</taxon>
        <taxon>Tephritoidea</taxon>
        <taxon>Tephritidae</taxon>
        <taxon>Bactrocera</taxon>
        <taxon>Bactrocera</taxon>
    </lineage>
</organism>
<sequence length="476" mass="52944">MPPAGFQFGDNRFAALAQGPQPKRKKSYQKLQDAFPDLPPIKSDDPKYIVIKSDENSTPLSKVSCFRVYNALLTVSKDINKISELRDGSLLLLVKNKQVAEKFIKTKCLFNIGAVSASYHQHLNCNKGTIYAPFLNDVPESEIIEGLSSYEVSAVYKFTRKVEGVIKPTGVMLISFNSYSLPNKINIAWRMTSVRPYVPNPMRCRSCQKLGHTQKHCKGSPTCEICNFPSPHDNDCIRVMCANCSGEHRSSDYKCPKYMQTKEILKIKTLEKCSMHEALKKYRENTSLPSLTASFAHVLQPTKEVSSVSNTPTKISAINNSTKSKNTHRIADNDLPSTSKQNAEVTSAPNSSINSLTRKNHSSNANNKHISINKPASISSDYNNVSHSAKNISDNCTQQASFLNPKLFSPTTASLISNLNNSLNSLNKYTDFNNTTTNTTVQSNPPNHENLFPTTSNSNDNQYSTQHTEQIEIDSE</sequence>
<feature type="region of interest" description="Disordered" evidence="1">
    <location>
        <begin position="302"/>
        <end position="375"/>
    </location>
</feature>
<accession>A0A142LX46</accession>
<feature type="compositionally biased region" description="Polar residues" evidence="1">
    <location>
        <begin position="303"/>
        <end position="324"/>
    </location>
</feature>
<feature type="compositionally biased region" description="Polar residues" evidence="1">
    <location>
        <begin position="335"/>
        <end position="375"/>
    </location>
</feature>
<feature type="compositionally biased region" description="Polar residues" evidence="1">
    <location>
        <begin position="441"/>
        <end position="468"/>
    </location>
</feature>
<proteinExistence type="predicted"/>
<dbReference type="EMBL" id="KU543684">
    <property type="protein sequence ID" value="AMS38372.1"/>
    <property type="molecule type" value="Genomic_DNA"/>
</dbReference>
<reference evidence="2" key="1">
    <citation type="journal article" date="2014" name="BMC Genomics">
        <title>The draft genome of the pest tephritid fruit fly Bactrocera tryoni: resources for the genomic analysis of hybridising species.</title>
        <authorList>
            <person name="Gilchrist A.S."/>
            <person name="Shearman D.C."/>
            <person name="Frommer M."/>
            <person name="Raphael K.A."/>
            <person name="Deshpande N.P."/>
            <person name="Wilkins M.R."/>
            <person name="Sherwin W.B."/>
            <person name="Sved J.A."/>
        </authorList>
    </citation>
    <scope>NUCLEOTIDE SEQUENCE</scope>
</reference>
<evidence type="ECO:0000256" key="1">
    <source>
        <dbReference type="SAM" id="MobiDB-lite"/>
    </source>
</evidence>
<reference evidence="2" key="2">
    <citation type="submission" date="2016-01" db="EMBL/GenBank/DDBJ databases">
        <authorList>
            <person name="Oliw E.H."/>
        </authorList>
    </citation>
    <scope>NUCLEOTIDE SEQUENCE</scope>
</reference>
<dbReference type="OrthoDB" id="8061888at2759"/>
<dbReference type="AlphaFoldDB" id="A0A142LX46"/>